<comment type="subcellular location">
    <subcellularLocation>
        <location evidence="1">Nucleus</location>
    </subcellularLocation>
</comment>
<feature type="region of interest" description="Disordered" evidence="12">
    <location>
        <begin position="214"/>
        <end position="252"/>
    </location>
</feature>
<evidence type="ECO:0000256" key="7">
    <source>
        <dbReference type="ARBA" id="ARBA00023159"/>
    </source>
</evidence>
<evidence type="ECO:0000256" key="12">
    <source>
        <dbReference type="SAM" id="MobiDB-lite"/>
    </source>
</evidence>
<evidence type="ECO:0000256" key="9">
    <source>
        <dbReference type="ARBA" id="ARBA00023242"/>
    </source>
</evidence>
<name>A0ABR2UXR6_9PEZI</name>
<keyword evidence="7" id="KW-0010">Activator</keyword>
<evidence type="ECO:0000256" key="4">
    <source>
        <dbReference type="ARBA" id="ARBA00019622"/>
    </source>
</evidence>
<evidence type="ECO:0000256" key="3">
    <source>
        <dbReference type="ARBA" id="ARBA00011629"/>
    </source>
</evidence>
<keyword evidence="15" id="KW-1185">Reference proteome</keyword>
<organism evidence="14 15">
    <name type="scientific">Seiridium unicorne</name>
    <dbReference type="NCBI Taxonomy" id="138068"/>
    <lineage>
        <taxon>Eukaryota</taxon>
        <taxon>Fungi</taxon>
        <taxon>Dikarya</taxon>
        <taxon>Ascomycota</taxon>
        <taxon>Pezizomycotina</taxon>
        <taxon>Sordariomycetes</taxon>
        <taxon>Xylariomycetidae</taxon>
        <taxon>Amphisphaeriales</taxon>
        <taxon>Sporocadaceae</taxon>
        <taxon>Seiridium</taxon>
    </lineage>
</organism>
<feature type="compositionally biased region" description="Polar residues" evidence="12">
    <location>
        <begin position="10"/>
        <end position="24"/>
    </location>
</feature>
<reference evidence="14 15" key="1">
    <citation type="journal article" date="2024" name="J. Plant Pathol.">
        <title>Sequence and assembly of the genome of Seiridium unicorne, isolate CBS 538.82, causal agent of cypress canker disease.</title>
        <authorList>
            <person name="Scali E."/>
            <person name="Rocca G.D."/>
            <person name="Danti R."/>
            <person name="Garbelotto M."/>
            <person name="Barberini S."/>
            <person name="Baroncelli R."/>
            <person name="Emiliani G."/>
        </authorList>
    </citation>
    <scope>NUCLEOTIDE SEQUENCE [LARGE SCALE GENOMIC DNA]</scope>
    <source>
        <strain evidence="14 15">BM-138-508</strain>
    </source>
</reference>
<evidence type="ECO:0000256" key="1">
    <source>
        <dbReference type="ARBA" id="ARBA00004123"/>
    </source>
</evidence>
<feature type="compositionally biased region" description="Basic and acidic residues" evidence="12">
    <location>
        <begin position="223"/>
        <end position="232"/>
    </location>
</feature>
<evidence type="ECO:0000256" key="8">
    <source>
        <dbReference type="ARBA" id="ARBA00023163"/>
    </source>
</evidence>
<sequence length="1512" mass="167494">MTSRPPLAVQQRQPQRSLSGSGLSQRPPHQRTLSQQYLPPSPIRKPESFNDLPSDVAGYGTTPRRGGSKLKLELANDGITHAGFSESPLNLDPPSANKAFTPSRVMGVGDASPSGEMSAPPSRCQTADNDSAPLPMPPRQARVVAFVSRSDRPSVPAAGPAPAKKDTKPKPFVLEIPLAAPRYSNMGKGEPSGDDLGKIQPKLPVTDRHLGYADFNPWAGNGPEDRFSDHGIRQGGNYDKTPSQPQTEQASAKATLFPALKHKSGLHTLSTLFTGIMNQRRHSGQITSASTFKPPPRVTLTDTKRELWLKDLANPAISLRRLSRTIPHGIRGRVLLDQCLSKNVPTDRAVWLAKCVGANEIRAFKRKGVNGHFVMGGETKWIRDWTVHIEQFVENVVSAFGEPDWKAKVTYAIRLATHLYAEYLLERDHYMDWLVSGLENSNQARLPMWLLILRIYWQDLLRSRKIGRRFVTAVLSHHAAIYHHPDRDVLLPLATQMRSLLEVLLIASPDSFVHPPTWTRYRSAVLPLLPAGQEAQKRAAESIDHRIERLTSTSIKSRPAVRGIAVKLLDTTLRAPCSQDLGAQLWKISEDKVGLIMTLLEWCMSLYRPGVAKVYVTASILRSWSTTNIDITGIILDFLDRDPLEEINRKHLLYHLVSELVRSDHFSVPQYLQWLIARGGLVDLAETQPNGPCITRLLVEIPTHTLKESIRSLRATILRKGSFSVQFEADDIANALKCIQLAFGLGSEGIAQLQQKPLSIKKIAKRLTLSSRALQAEIGNWLCNIFVASMAQNVQSVKGSVELSSSQFDSIRTLLEATGDFSMLEGTLRVLVESSSNAELLASCADTLNLHCYVFAATGSARPLFDNLLERLKAINELQGIGARPLLASLTRLAPRLPGLNDVAAHLQNDLLRTDRSSAVDASSPLSDNMAMQLQDDETELNEQIEKLASYTSADKQTMERLFHTIINRLQSCWNKSDERQRPYCILLTRLRVFDTQHFDTLMKGWVQHIRKLTHRPRMPQIYPLLVSFGCLSVATLFATASRIGMQTGTAVGFASIYMQEILQLLVLNLTPNQFMTSEDCYKFRIIQEQAKVERAKELMLLIRGALAEYAASRNLQPPIAQPLDDEKTRTQFLELLRSLVLVDPQAASQTLSVKTSDAKLSSLIENITTNLLVPDGGGGQKTLEQVLELANEFTLPFCQVKLSMNMAVDDSNVDGGDRLQLQLAQLSKALDNAIDANNIMWTGMLPSMSPDITQHMKVRAEARFLEMIPSIKNPMSAEEDVDGQSIGMAENLLAVIDMIIRGTPGSRSTQISSAMVDKLADLWEILSAANPETASLKAATIKHWLPLLLSYVNLHTSGAADASKPANETRARALLVLAGLVQELSHSTASELSQRAYDLALLLADNLAEEARLQCVRAVKDSTSDPRIRYLFSFAPNPADNLMLAHKEKPPPGMGINERRAMAFGIGMGMLPERMTPFVMRRWEILSEPTPNVGENDTSLSLHLFDARKIQ</sequence>
<dbReference type="Pfam" id="PF09497">
    <property type="entry name" value="Med12"/>
    <property type="match status" value="1"/>
</dbReference>
<dbReference type="EMBL" id="JARVKF010000320">
    <property type="protein sequence ID" value="KAK9419467.1"/>
    <property type="molecule type" value="Genomic_DNA"/>
</dbReference>
<comment type="similarity">
    <text evidence="2">Belongs to the Mediator complex subunit 12 family.</text>
</comment>
<feature type="compositionally biased region" description="Polar residues" evidence="12">
    <location>
        <begin position="240"/>
        <end position="252"/>
    </location>
</feature>
<evidence type="ECO:0000256" key="10">
    <source>
        <dbReference type="ARBA" id="ARBA00025661"/>
    </source>
</evidence>
<keyword evidence="8" id="KW-0804">Transcription</keyword>
<accession>A0ABR2UXR6</accession>
<evidence type="ECO:0000256" key="2">
    <source>
        <dbReference type="ARBA" id="ARBA00010289"/>
    </source>
</evidence>
<comment type="caution">
    <text evidence="14">The sequence shown here is derived from an EMBL/GenBank/DDBJ whole genome shotgun (WGS) entry which is preliminary data.</text>
</comment>
<dbReference type="SMART" id="SM01281">
    <property type="entry name" value="Med12"/>
    <property type="match status" value="1"/>
</dbReference>
<dbReference type="Proteomes" id="UP001408356">
    <property type="component" value="Unassembled WGS sequence"/>
</dbReference>
<comment type="function">
    <text evidence="10">Component of the SRB8-11 complex. The SRB8-11 complex is a regulatory module of the Mediator complex which is itself involved in regulation of basal and activated RNA polymerase II-dependent transcription. The SRB8-11 complex may be involved in the transcriptional repression of a subset of genes regulated by Mediator. It may inhibit the association of the Mediator complex with RNA polymerase II to form the holoenzyme complex.</text>
</comment>
<protein>
    <recommendedName>
        <fullName evidence="4">Mediator of RNA polymerase II transcription subunit 12</fullName>
    </recommendedName>
    <alternativeName>
        <fullName evidence="11">Mediator complex subunit 12</fullName>
    </alternativeName>
</protein>
<evidence type="ECO:0000256" key="6">
    <source>
        <dbReference type="ARBA" id="ARBA00023015"/>
    </source>
</evidence>
<dbReference type="PANTHER" id="PTHR46567:SF1">
    <property type="entry name" value="MEDIATOR OF RNA POLYMERASE II TRANSCRIPTION SUBUNIT 12"/>
    <property type="match status" value="1"/>
</dbReference>
<proteinExistence type="inferred from homology"/>
<keyword evidence="9" id="KW-0539">Nucleus</keyword>
<dbReference type="PANTHER" id="PTHR46567">
    <property type="entry name" value="MEDIATOR OF RNA POLYMERASE II TRANSCRIPTION SUBUNIT 12"/>
    <property type="match status" value="1"/>
</dbReference>
<evidence type="ECO:0000313" key="15">
    <source>
        <dbReference type="Proteomes" id="UP001408356"/>
    </source>
</evidence>
<gene>
    <name evidence="14" type="ORF">SUNI508_07442</name>
</gene>
<evidence type="ECO:0000313" key="14">
    <source>
        <dbReference type="EMBL" id="KAK9419467.1"/>
    </source>
</evidence>
<keyword evidence="6" id="KW-0805">Transcription regulation</keyword>
<keyword evidence="5" id="KW-0678">Repressor</keyword>
<feature type="domain" description="Mediator complex subunit Med12" evidence="13">
    <location>
        <begin position="291"/>
        <end position="354"/>
    </location>
</feature>
<evidence type="ECO:0000259" key="13">
    <source>
        <dbReference type="SMART" id="SM01281"/>
    </source>
</evidence>
<evidence type="ECO:0000256" key="5">
    <source>
        <dbReference type="ARBA" id="ARBA00022491"/>
    </source>
</evidence>
<dbReference type="InterPro" id="IPR019035">
    <property type="entry name" value="Mediator_Med12"/>
</dbReference>
<comment type="subunit">
    <text evidence="3">Component of the SRB8-11 complex, which itself associates with the Mediator complex.</text>
</comment>
<dbReference type="InterPro" id="IPR057344">
    <property type="entry name" value="ARM_SRB8"/>
</dbReference>
<evidence type="ECO:0000256" key="11">
    <source>
        <dbReference type="ARBA" id="ARBA00032010"/>
    </source>
</evidence>
<dbReference type="Pfam" id="PF25326">
    <property type="entry name" value="ARM_SRB8"/>
    <property type="match status" value="1"/>
</dbReference>
<feature type="region of interest" description="Disordered" evidence="12">
    <location>
        <begin position="1"/>
        <end position="202"/>
    </location>
</feature>